<evidence type="ECO:0000259" key="2">
    <source>
        <dbReference type="Pfam" id="PF20232"/>
    </source>
</evidence>
<proteinExistence type="predicted"/>
<dbReference type="InterPro" id="IPR000253">
    <property type="entry name" value="FHA_dom"/>
</dbReference>
<gene>
    <name evidence="3" type="ORF">AUC60_17765</name>
</gene>
<dbReference type="Pfam" id="PF20232">
    <property type="entry name" value="T6SS_FHA_C"/>
    <property type="match status" value="1"/>
</dbReference>
<dbReference type="NCBIfam" id="TIGR03354">
    <property type="entry name" value="VI_FHA"/>
    <property type="match status" value="1"/>
</dbReference>
<dbReference type="EMBL" id="LOHF01000016">
    <property type="protein sequence ID" value="OUM72422.1"/>
    <property type="molecule type" value="Genomic_DNA"/>
</dbReference>
<organism evidence="3 4">
    <name type="scientific">Pseudomonas caspiana</name>
    <dbReference type="NCBI Taxonomy" id="1451454"/>
    <lineage>
        <taxon>Bacteria</taxon>
        <taxon>Pseudomonadati</taxon>
        <taxon>Pseudomonadota</taxon>
        <taxon>Gammaproteobacteria</taxon>
        <taxon>Pseudomonadales</taxon>
        <taxon>Pseudomonadaceae</taxon>
        <taxon>Pseudomonas</taxon>
    </lineage>
</organism>
<evidence type="ECO:0000313" key="4">
    <source>
        <dbReference type="Proteomes" id="UP000195440"/>
    </source>
</evidence>
<feature type="domain" description="Type VI secretion system FHA" evidence="2">
    <location>
        <begin position="286"/>
        <end position="448"/>
    </location>
</feature>
<dbReference type="InterPro" id="IPR008984">
    <property type="entry name" value="SMAD_FHA_dom_sf"/>
</dbReference>
<reference evidence="3 4" key="1">
    <citation type="journal article" date="2017" name="Syst. Appl. Microbiol.">
        <title>Pseudomonas caspiana sp. nov., a citrus pathogen in the Pseudomonas syringae phylogenetic group.</title>
        <authorList>
            <person name="Busquets A."/>
            <person name="Gomila M."/>
            <person name="Beiki F."/>
            <person name="Mulet M."/>
            <person name="Rahimian H."/>
            <person name="Garcia-Valdes E."/>
            <person name="Lalucat J."/>
        </authorList>
    </citation>
    <scope>NUCLEOTIDE SEQUENCE [LARGE SCALE GENOMIC DNA]</scope>
    <source>
        <strain evidence="3 4">FBF102</strain>
    </source>
</reference>
<dbReference type="Gene3D" id="2.60.200.20">
    <property type="match status" value="1"/>
</dbReference>
<evidence type="ECO:0000313" key="3">
    <source>
        <dbReference type="EMBL" id="OUM72422.1"/>
    </source>
</evidence>
<dbReference type="AlphaFoldDB" id="A0A1Y3P102"/>
<dbReference type="CDD" id="cd00060">
    <property type="entry name" value="FHA"/>
    <property type="match status" value="1"/>
</dbReference>
<dbReference type="SUPFAM" id="SSF49879">
    <property type="entry name" value="SMAD/FHA domain"/>
    <property type="match status" value="1"/>
</dbReference>
<dbReference type="InterPro" id="IPR046883">
    <property type="entry name" value="T6SS_FHA_C"/>
</dbReference>
<dbReference type="Pfam" id="PF00498">
    <property type="entry name" value="FHA"/>
    <property type="match status" value="1"/>
</dbReference>
<accession>A0A1Y3P102</accession>
<evidence type="ECO:0000259" key="1">
    <source>
        <dbReference type="Pfam" id="PF00498"/>
    </source>
</evidence>
<keyword evidence="4" id="KW-1185">Reference proteome</keyword>
<feature type="domain" description="FHA" evidence="1">
    <location>
        <begin position="29"/>
        <end position="95"/>
    </location>
</feature>
<sequence length="461" mass="50064">MPLRLRVTHFCSQPAQTEVSAVFAVNGGTLGRSSNSDLMLDDPSHYVALVQARIVSRADQYYLIQTGINPSAINTRLVESGSETLLQDGDYLIVGDYRIEVIVEPQTAVQEGNGPQLLDEAPVMPLTAQQSLKFMASSSPLEGPLNVPSDLGNGLPDALACSRILDDRPLHASDAWQAGPLGLNLFSDLLELSSPILDIALNEELVTAIRGTRSGDFFPADPAHTLPTLQFGEAAIAAGAKIIPDDYDLLTDVLKELPTEKRDMPTIGSASAKENDSAVFKALLDGLGLPDLHTRHPPVELAFLVGETLREATAGVMELLRTLPHDIGVLEDSVNPLKCVADLDCALGQMLKGCDSTELSTLAAYSEAFDELKRHEQGAIIGMRTALRTVVQRLDPAGVDKYVGDPGVLDKLIPIRRKARMWDQLVAHYNSHNMEEHVQRLLVESFTVASKAKVIRLHHER</sequence>
<dbReference type="OrthoDB" id="273564at2"/>
<comment type="caution">
    <text evidence="3">The sequence shown here is derived from an EMBL/GenBank/DDBJ whole genome shotgun (WGS) entry which is preliminary data.</text>
</comment>
<protein>
    <submittedName>
        <fullName evidence="3">Uncharacterized protein</fullName>
    </submittedName>
</protein>
<dbReference type="InterPro" id="IPR017735">
    <property type="entry name" value="T6SS_FHA"/>
</dbReference>
<dbReference type="RefSeq" id="WP_087270462.1">
    <property type="nucleotide sequence ID" value="NZ_JBJGBV010000004.1"/>
</dbReference>
<dbReference type="Proteomes" id="UP000195440">
    <property type="component" value="Unassembled WGS sequence"/>
</dbReference>
<name>A0A1Y3P102_9PSED</name>